<evidence type="ECO:0000313" key="2">
    <source>
        <dbReference type="Proteomes" id="UP001307889"/>
    </source>
</evidence>
<dbReference type="Proteomes" id="UP001307889">
    <property type="component" value="Chromosome 10"/>
</dbReference>
<dbReference type="EMBL" id="AP028918">
    <property type="protein sequence ID" value="BES99069.1"/>
    <property type="molecule type" value="Genomic_DNA"/>
</dbReference>
<protein>
    <submittedName>
        <fullName evidence="1">Uncharacterized protein</fullName>
    </submittedName>
</protein>
<organism evidence="1 2">
    <name type="scientific">Nesidiocoris tenuis</name>
    <dbReference type="NCBI Taxonomy" id="355587"/>
    <lineage>
        <taxon>Eukaryota</taxon>
        <taxon>Metazoa</taxon>
        <taxon>Ecdysozoa</taxon>
        <taxon>Arthropoda</taxon>
        <taxon>Hexapoda</taxon>
        <taxon>Insecta</taxon>
        <taxon>Pterygota</taxon>
        <taxon>Neoptera</taxon>
        <taxon>Paraneoptera</taxon>
        <taxon>Hemiptera</taxon>
        <taxon>Heteroptera</taxon>
        <taxon>Panheteroptera</taxon>
        <taxon>Cimicomorpha</taxon>
        <taxon>Miridae</taxon>
        <taxon>Dicyphina</taxon>
        <taxon>Nesidiocoris</taxon>
    </lineage>
</organism>
<sequence>MGKPITVVHISPPRLLRRANITTALLYTPTTRNPRPSVHTDRANVSQNTCLLRQLNPTMRLNPVGCQNETVKICLLRLIIHEAVALQLTKLAEDAEKRLLRRTAALQTKVGSTQFSHTEGIKIVGLPAALQDTKSTVVDPPTAENGKPKKKFSLVHKFRLCKGQIRQTGRSAILVGITVEVRVVFVDPIGGLPFPLCQKTGFTLALGFLSSRPVFLE</sequence>
<proteinExistence type="predicted"/>
<gene>
    <name evidence="1" type="ORF">NTJ_11885</name>
</gene>
<reference evidence="1 2" key="1">
    <citation type="submission" date="2023-09" db="EMBL/GenBank/DDBJ databases">
        <title>Nesidiocoris tenuis whole genome shotgun sequence.</title>
        <authorList>
            <person name="Shibata T."/>
            <person name="Shimoda M."/>
            <person name="Kobayashi T."/>
            <person name="Uehara T."/>
        </authorList>
    </citation>
    <scope>NUCLEOTIDE SEQUENCE [LARGE SCALE GENOMIC DNA]</scope>
    <source>
        <strain evidence="1 2">Japan</strain>
    </source>
</reference>
<accession>A0ABN7B3U1</accession>
<evidence type="ECO:0000313" key="1">
    <source>
        <dbReference type="EMBL" id="BES99069.1"/>
    </source>
</evidence>
<name>A0ABN7B3U1_9HEMI</name>
<keyword evidence="2" id="KW-1185">Reference proteome</keyword>